<accession>A0ABR3U7N1</accession>
<dbReference type="EMBL" id="JBHGVX010000009">
    <property type="protein sequence ID" value="KAL1792506.1"/>
    <property type="molecule type" value="Genomic_DNA"/>
</dbReference>
<evidence type="ECO:0000313" key="3">
    <source>
        <dbReference type="Proteomes" id="UP001578633"/>
    </source>
</evidence>
<sequence>MKLIYTATVLLLSLCSISAAAVLPNSSPAIAKPTSPAVRPYSPTHGTCFILLGIVEKKPHSVNDRESTAWVSLWDGAIKEFKGLTWGDGEPVRGIVTAHSIDGDPSSEALRIHGLFSPTDCLSIKWINPNPGSHQEWTVFNYSGGMVGDEEFDDTDNHWDVATCNRTAWTDTEWDQYSTDRITRCWFKC</sequence>
<evidence type="ECO:0000313" key="2">
    <source>
        <dbReference type="EMBL" id="KAL1792506.1"/>
    </source>
</evidence>
<reference evidence="2 3" key="1">
    <citation type="submission" date="2024-09" db="EMBL/GenBank/DDBJ databases">
        <title>T2T genomes of carrot and Alternaria dauci and their utility for understanding host-pathogen interaction during carrot leaf blight disease.</title>
        <authorList>
            <person name="Liu W."/>
            <person name="Xu S."/>
            <person name="Ou C."/>
            <person name="Liu X."/>
            <person name="Zhuang F."/>
            <person name="Deng X.W."/>
        </authorList>
    </citation>
    <scope>NUCLEOTIDE SEQUENCE [LARGE SCALE GENOMIC DNA]</scope>
    <source>
        <strain evidence="2 3">A2016</strain>
    </source>
</reference>
<protein>
    <submittedName>
        <fullName evidence="2">Uncharacterized protein</fullName>
    </submittedName>
</protein>
<comment type="caution">
    <text evidence="2">The sequence shown here is derived from an EMBL/GenBank/DDBJ whole genome shotgun (WGS) entry which is preliminary data.</text>
</comment>
<feature type="signal peptide" evidence="1">
    <location>
        <begin position="1"/>
        <end position="19"/>
    </location>
</feature>
<dbReference type="RefSeq" id="XP_069303090.1">
    <property type="nucleotide sequence ID" value="XM_069455161.1"/>
</dbReference>
<proteinExistence type="predicted"/>
<evidence type="ECO:0000256" key="1">
    <source>
        <dbReference type="SAM" id="SignalP"/>
    </source>
</evidence>
<gene>
    <name evidence="2" type="ORF">ACET3X_009013</name>
</gene>
<keyword evidence="3" id="KW-1185">Reference proteome</keyword>
<organism evidence="2 3">
    <name type="scientific">Alternaria dauci</name>
    <dbReference type="NCBI Taxonomy" id="48095"/>
    <lineage>
        <taxon>Eukaryota</taxon>
        <taxon>Fungi</taxon>
        <taxon>Dikarya</taxon>
        <taxon>Ascomycota</taxon>
        <taxon>Pezizomycotina</taxon>
        <taxon>Dothideomycetes</taxon>
        <taxon>Pleosporomycetidae</taxon>
        <taxon>Pleosporales</taxon>
        <taxon>Pleosporineae</taxon>
        <taxon>Pleosporaceae</taxon>
        <taxon>Alternaria</taxon>
        <taxon>Alternaria sect. Porri</taxon>
    </lineage>
</organism>
<keyword evidence="1" id="KW-0732">Signal</keyword>
<dbReference type="GeneID" id="96089335"/>
<name>A0ABR3U7N1_9PLEO</name>
<feature type="chain" id="PRO_5047011728" evidence="1">
    <location>
        <begin position="20"/>
        <end position="189"/>
    </location>
</feature>
<dbReference type="Proteomes" id="UP001578633">
    <property type="component" value="Chromosome 9"/>
</dbReference>